<sequence>MAQHPRKHRQKPDSLLARLAAVRFAKELQAILTTSFSNWMADHHKGWATCEITSMNMSLTDRLDQSRTTTCPLPSGHPEVLT</sequence>
<dbReference type="EMBL" id="BMAU01021187">
    <property type="protein sequence ID" value="GFX95537.1"/>
    <property type="molecule type" value="Genomic_DNA"/>
</dbReference>
<evidence type="ECO:0000313" key="1">
    <source>
        <dbReference type="EMBL" id="GFX95537.1"/>
    </source>
</evidence>
<accession>A0A8X6V5B2</accession>
<keyword evidence="2" id="KW-1185">Reference proteome</keyword>
<dbReference type="Proteomes" id="UP000887159">
    <property type="component" value="Unassembled WGS sequence"/>
</dbReference>
<proteinExistence type="predicted"/>
<comment type="caution">
    <text evidence="1">The sequence shown here is derived from an EMBL/GenBank/DDBJ whole genome shotgun (WGS) entry which is preliminary data.</text>
</comment>
<evidence type="ECO:0000313" key="2">
    <source>
        <dbReference type="Proteomes" id="UP000887159"/>
    </source>
</evidence>
<gene>
    <name evidence="1" type="ORF">TNCV_4825521</name>
</gene>
<protein>
    <submittedName>
        <fullName evidence="1">Uncharacterized protein</fullName>
    </submittedName>
</protein>
<name>A0A8X6V5B2_TRICX</name>
<dbReference type="AlphaFoldDB" id="A0A8X6V5B2"/>
<reference evidence="1" key="1">
    <citation type="submission" date="2020-08" db="EMBL/GenBank/DDBJ databases">
        <title>Multicomponent nature underlies the extraordinary mechanical properties of spider dragline silk.</title>
        <authorList>
            <person name="Kono N."/>
            <person name="Nakamura H."/>
            <person name="Mori M."/>
            <person name="Yoshida Y."/>
            <person name="Ohtoshi R."/>
            <person name="Malay A.D."/>
            <person name="Moran D.A.P."/>
            <person name="Tomita M."/>
            <person name="Numata K."/>
            <person name="Arakawa K."/>
        </authorList>
    </citation>
    <scope>NUCLEOTIDE SEQUENCE</scope>
</reference>
<organism evidence="1 2">
    <name type="scientific">Trichonephila clavipes</name>
    <name type="common">Golden silk orbweaver</name>
    <name type="synonym">Nephila clavipes</name>
    <dbReference type="NCBI Taxonomy" id="2585209"/>
    <lineage>
        <taxon>Eukaryota</taxon>
        <taxon>Metazoa</taxon>
        <taxon>Ecdysozoa</taxon>
        <taxon>Arthropoda</taxon>
        <taxon>Chelicerata</taxon>
        <taxon>Arachnida</taxon>
        <taxon>Araneae</taxon>
        <taxon>Araneomorphae</taxon>
        <taxon>Entelegynae</taxon>
        <taxon>Araneoidea</taxon>
        <taxon>Nephilidae</taxon>
        <taxon>Trichonephila</taxon>
    </lineage>
</organism>